<keyword evidence="4" id="KW-1003">Cell membrane</keyword>
<dbReference type="InterPro" id="IPR041027">
    <property type="entry name" value="FtsK_alpha"/>
</dbReference>
<keyword evidence="11" id="KW-0238">DNA-binding</keyword>
<evidence type="ECO:0000256" key="5">
    <source>
        <dbReference type="ARBA" id="ARBA00022618"/>
    </source>
</evidence>
<dbReference type="STRING" id="1076937.SAMN04488120_103252"/>
<name>A0A1I2IFG7_9GAMM</name>
<dbReference type="InterPro" id="IPR036388">
    <property type="entry name" value="WH-like_DNA-bd_sf"/>
</dbReference>
<evidence type="ECO:0000313" key="20">
    <source>
        <dbReference type="EMBL" id="SFF40388.1"/>
    </source>
</evidence>
<feature type="binding site" evidence="16">
    <location>
        <begin position="464"/>
        <end position="471"/>
    </location>
    <ligand>
        <name>ATP</name>
        <dbReference type="ChEBI" id="CHEBI:30616"/>
    </ligand>
</feature>
<keyword evidence="10 18" id="KW-1133">Transmembrane helix</keyword>
<dbReference type="PANTHER" id="PTHR22683:SF41">
    <property type="entry name" value="DNA TRANSLOCASE FTSK"/>
    <property type="match status" value="1"/>
</dbReference>
<keyword evidence="13" id="KW-0131">Cell cycle</keyword>
<evidence type="ECO:0000256" key="17">
    <source>
        <dbReference type="SAM" id="MobiDB-lite"/>
    </source>
</evidence>
<evidence type="ECO:0000256" key="2">
    <source>
        <dbReference type="ARBA" id="ARBA00006474"/>
    </source>
</evidence>
<keyword evidence="9 16" id="KW-0067">ATP-binding</keyword>
<dbReference type="EMBL" id="FOOC01000003">
    <property type="protein sequence ID" value="SFF40388.1"/>
    <property type="molecule type" value="Genomic_DNA"/>
</dbReference>
<dbReference type="GO" id="GO:0003677">
    <property type="term" value="F:DNA binding"/>
    <property type="evidence" value="ECO:0007669"/>
    <property type="project" value="UniProtKB-KW"/>
</dbReference>
<reference evidence="20 21" key="1">
    <citation type="submission" date="2016-10" db="EMBL/GenBank/DDBJ databases">
        <authorList>
            <person name="de Groot N.N."/>
        </authorList>
    </citation>
    <scope>NUCLEOTIDE SEQUENCE [LARGE SCALE GENOMIC DNA]</scope>
    <source>
        <strain evidence="20 21">DSM 23609</strain>
    </source>
</reference>
<dbReference type="Pfam" id="PF01580">
    <property type="entry name" value="FtsK_SpoIIIE"/>
    <property type="match status" value="1"/>
</dbReference>
<evidence type="ECO:0000256" key="4">
    <source>
        <dbReference type="ARBA" id="ARBA00022475"/>
    </source>
</evidence>
<dbReference type="InterPro" id="IPR036390">
    <property type="entry name" value="WH_DNA-bd_sf"/>
</dbReference>
<evidence type="ECO:0000259" key="19">
    <source>
        <dbReference type="PROSITE" id="PS50901"/>
    </source>
</evidence>
<organism evidence="20 21">
    <name type="scientific">Fontimonas thermophila</name>
    <dbReference type="NCBI Taxonomy" id="1076937"/>
    <lineage>
        <taxon>Bacteria</taxon>
        <taxon>Pseudomonadati</taxon>
        <taxon>Pseudomonadota</taxon>
        <taxon>Gammaproteobacteria</taxon>
        <taxon>Nevskiales</taxon>
        <taxon>Nevskiaceae</taxon>
        <taxon>Fontimonas</taxon>
    </lineage>
</organism>
<evidence type="ECO:0000256" key="7">
    <source>
        <dbReference type="ARBA" id="ARBA00022741"/>
    </source>
</evidence>
<dbReference type="SMART" id="SM00843">
    <property type="entry name" value="Ftsk_gamma"/>
    <property type="match status" value="1"/>
</dbReference>
<keyword evidence="21" id="KW-1185">Reference proteome</keyword>
<dbReference type="Pfam" id="PF09397">
    <property type="entry name" value="FtsK_gamma"/>
    <property type="match status" value="1"/>
</dbReference>
<keyword evidence="6 18" id="KW-0812">Transmembrane</keyword>
<feature type="transmembrane region" description="Helical" evidence="18">
    <location>
        <begin position="42"/>
        <end position="61"/>
    </location>
</feature>
<dbReference type="GO" id="GO:0007059">
    <property type="term" value="P:chromosome segregation"/>
    <property type="evidence" value="ECO:0007669"/>
    <property type="project" value="UniProtKB-KW"/>
</dbReference>
<evidence type="ECO:0000256" key="6">
    <source>
        <dbReference type="ARBA" id="ARBA00022692"/>
    </source>
</evidence>
<keyword evidence="12 18" id="KW-0472">Membrane</keyword>
<evidence type="ECO:0000256" key="15">
    <source>
        <dbReference type="ARBA" id="ARBA00025923"/>
    </source>
</evidence>
<dbReference type="Gene3D" id="3.40.50.300">
    <property type="entry name" value="P-loop containing nucleotide triphosphate hydrolases"/>
    <property type="match status" value="1"/>
</dbReference>
<keyword evidence="8" id="KW-0159">Chromosome partition</keyword>
<evidence type="ECO:0000256" key="1">
    <source>
        <dbReference type="ARBA" id="ARBA00004651"/>
    </source>
</evidence>
<dbReference type="Gene3D" id="3.30.980.40">
    <property type="match status" value="1"/>
</dbReference>
<feature type="transmembrane region" description="Helical" evidence="18">
    <location>
        <begin position="81"/>
        <end position="110"/>
    </location>
</feature>
<dbReference type="InterPro" id="IPR050206">
    <property type="entry name" value="FtsK/SpoIIIE/SftA"/>
</dbReference>
<dbReference type="InterPro" id="IPR027417">
    <property type="entry name" value="P-loop_NTPase"/>
</dbReference>
<dbReference type="Pfam" id="PF17854">
    <property type="entry name" value="FtsK_alpha"/>
    <property type="match status" value="1"/>
</dbReference>
<dbReference type="GO" id="GO:0005886">
    <property type="term" value="C:plasma membrane"/>
    <property type="evidence" value="ECO:0007669"/>
    <property type="project" value="UniProtKB-SubCell"/>
</dbReference>
<sequence>MSVFASAILPLFDSTVRMSRSKSHATDAAAGPSWLERLPREAAMLVCLGLSLFLLVTLVSFHPDDPGWSSSGTGEPVHNLAGAAGAWIADVLLSLCGYVAFLLPWAVLLIGLRIFRAPEPDDSGMPRGVRVAAWFVLLASLAALAALHVGASPHWAPQGSGGIAGQWLAESLVGVFNGFGASLVLLTLAIAAAPLALMFSWLTVVDRLGAWILARMQRRERAVAPAASPDTAISSGSSVAGVAVTAESTPESEKSGAPVKEKDKRKRRLAPLLGSQEEQLELLPAPPAGDKPRNTTRAKATGEPVPAFDGDPLPPLTILDPPRPSGRQYSAEELERLSRDVERHLESFGVKAQVVAATPGPVITRFELQPAPGVKGSQITNLSRDLARSLSVSSVRVIEVIEGKSVIGLEIPNQRREMVTLSEIVGSSAYRHATSPLTLALGKDIAGHPVVVDLAKMPHLLVAGTTGSGKSVAINAMILSMLFKATKDQVRFIFIDPKMLELSVYEGIPHLLTPVVTDMKDAANALRWCVGEMERRYRLMSALGVRNLAGLNRKIEEAEKAGAPIADPLKAAPPDLFDAEPPLSPPELLKPLPNIVVIIDELADMMMVVGKKVEELIARLAQKARAAGIHLIVATQRPSVDVITGLIKANIPSRLAFQVASRIDSRTILDEMGAETLLGHGDGLFRPIGASRLDRVHGAFVDDHEVHKVVAYLKQVGPPEYVEDVCADEAPANPGGEDGEGAEADPLYDQAVALVLQTRKASVSWVQRRLKIGYNRAARMVEQMEAAGIVGPSGPGGNREILVPGGHE</sequence>
<evidence type="ECO:0000256" key="3">
    <source>
        <dbReference type="ARBA" id="ARBA00020887"/>
    </source>
</evidence>
<dbReference type="SUPFAM" id="SSF52540">
    <property type="entry name" value="P-loop containing nucleoside triphosphate hydrolases"/>
    <property type="match status" value="1"/>
</dbReference>
<dbReference type="AlphaFoldDB" id="A0A1I2IFG7"/>
<feature type="domain" description="FtsK" evidence="19">
    <location>
        <begin position="447"/>
        <end position="666"/>
    </location>
</feature>
<dbReference type="PROSITE" id="PS50901">
    <property type="entry name" value="FTSK"/>
    <property type="match status" value="1"/>
</dbReference>
<accession>A0A1I2IFG7</accession>
<dbReference type="InterPro" id="IPR018541">
    <property type="entry name" value="Ftsk_gamma"/>
</dbReference>
<evidence type="ECO:0000256" key="9">
    <source>
        <dbReference type="ARBA" id="ARBA00022840"/>
    </source>
</evidence>
<dbReference type="InterPro" id="IPR003593">
    <property type="entry name" value="AAA+_ATPase"/>
</dbReference>
<keyword evidence="7 16" id="KW-0547">Nucleotide-binding</keyword>
<feature type="compositionally biased region" description="Basic and acidic residues" evidence="17">
    <location>
        <begin position="251"/>
        <end position="262"/>
    </location>
</feature>
<feature type="region of interest" description="Disordered" evidence="17">
    <location>
        <begin position="224"/>
        <end position="334"/>
    </location>
</feature>
<comment type="subunit">
    <text evidence="15">Homohexamer. Forms a ring that surrounds DNA.</text>
</comment>
<dbReference type="SUPFAM" id="SSF46785">
    <property type="entry name" value="Winged helix' DNA-binding domain"/>
    <property type="match status" value="1"/>
</dbReference>
<evidence type="ECO:0000256" key="16">
    <source>
        <dbReference type="PROSITE-ProRule" id="PRU00289"/>
    </source>
</evidence>
<dbReference type="FunFam" id="3.40.50.300:FF:000209">
    <property type="entry name" value="Cell division protein FtsK"/>
    <property type="match status" value="1"/>
</dbReference>
<feature type="transmembrane region" description="Helical" evidence="18">
    <location>
        <begin position="131"/>
        <end position="151"/>
    </location>
</feature>
<dbReference type="GO" id="GO:0005524">
    <property type="term" value="F:ATP binding"/>
    <property type="evidence" value="ECO:0007669"/>
    <property type="project" value="UniProtKB-UniRule"/>
</dbReference>
<keyword evidence="5" id="KW-0132">Cell division</keyword>
<dbReference type="SMART" id="SM00382">
    <property type="entry name" value="AAA"/>
    <property type="match status" value="1"/>
</dbReference>
<evidence type="ECO:0000256" key="8">
    <source>
        <dbReference type="ARBA" id="ARBA00022829"/>
    </source>
</evidence>
<evidence type="ECO:0000256" key="10">
    <source>
        <dbReference type="ARBA" id="ARBA00022989"/>
    </source>
</evidence>
<protein>
    <recommendedName>
        <fullName evidence="3">DNA translocase FtsK</fullName>
    </recommendedName>
</protein>
<evidence type="ECO:0000256" key="12">
    <source>
        <dbReference type="ARBA" id="ARBA00023136"/>
    </source>
</evidence>
<dbReference type="Gene3D" id="1.10.10.10">
    <property type="entry name" value="Winged helix-like DNA-binding domain superfamily/Winged helix DNA-binding domain"/>
    <property type="match status" value="1"/>
</dbReference>
<comment type="function">
    <text evidence="14">Essential cell division protein that coordinates cell division and chromosome segregation. The N-terminus is involved in assembly of the cell-division machinery. The C-terminus functions as a DNA motor that moves dsDNA in an ATP-dependent manner towards the dif recombination site, which is located within the replication terminus region. Translocation stops specifically at Xer-dif sites, where FtsK interacts with the Xer recombinase, allowing activation of chromosome unlinking by recombination. FtsK orienting polar sequences (KOPS) guide the direction of DNA translocation. FtsK can remove proteins from DNA as it translocates, but translocation stops specifically at XerCD-dif site, thereby preventing removal of XerC and XerD from dif.</text>
</comment>
<dbReference type="PANTHER" id="PTHR22683">
    <property type="entry name" value="SPORULATION PROTEIN RELATED"/>
    <property type="match status" value="1"/>
</dbReference>
<gene>
    <name evidence="20" type="ORF">SAMN04488120_103252</name>
</gene>
<evidence type="ECO:0000313" key="21">
    <source>
        <dbReference type="Proteomes" id="UP000199771"/>
    </source>
</evidence>
<comment type="subcellular location">
    <subcellularLocation>
        <location evidence="1">Cell membrane</location>
        <topology evidence="1">Multi-pass membrane protein</topology>
    </subcellularLocation>
</comment>
<dbReference type="CDD" id="cd01127">
    <property type="entry name" value="TrwB_TraG_TraD_VirD4"/>
    <property type="match status" value="1"/>
</dbReference>
<comment type="similarity">
    <text evidence="2">Belongs to the FtsK/SpoIIIE/SftA family.</text>
</comment>
<evidence type="ECO:0000256" key="14">
    <source>
        <dbReference type="ARBA" id="ARBA00024784"/>
    </source>
</evidence>
<dbReference type="Proteomes" id="UP000199771">
    <property type="component" value="Unassembled WGS sequence"/>
</dbReference>
<feature type="transmembrane region" description="Helical" evidence="18">
    <location>
        <begin position="179"/>
        <end position="205"/>
    </location>
</feature>
<evidence type="ECO:0000256" key="11">
    <source>
        <dbReference type="ARBA" id="ARBA00023125"/>
    </source>
</evidence>
<feature type="compositionally biased region" description="Low complexity" evidence="17">
    <location>
        <begin position="231"/>
        <end position="249"/>
    </location>
</feature>
<evidence type="ECO:0000256" key="13">
    <source>
        <dbReference type="ARBA" id="ARBA00023306"/>
    </source>
</evidence>
<dbReference type="GO" id="GO:0051301">
    <property type="term" value="P:cell division"/>
    <property type="evidence" value="ECO:0007669"/>
    <property type="project" value="UniProtKB-KW"/>
</dbReference>
<proteinExistence type="inferred from homology"/>
<dbReference type="InterPro" id="IPR002543">
    <property type="entry name" value="FtsK_dom"/>
</dbReference>
<dbReference type="Pfam" id="PF13491">
    <property type="entry name" value="FtsK_4TM"/>
    <property type="match status" value="1"/>
</dbReference>
<evidence type="ECO:0000256" key="18">
    <source>
        <dbReference type="SAM" id="Phobius"/>
    </source>
</evidence>
<dbReference type="InterPro" id="IPR025199">
    <property type="entry name" value="FtsK_4TM"/>
</dbReference>